<gene>
    <name evidence="2" type="ORF">BD410DRAFT_436148</name>
</gene>
<dbReference type="PANTHER" id="PTHR37992:SF1">
    <property type="entry name" value="DUF1774-DOMAIN-CONTAINING PROTEIN"/>
    <property type="match status" value="1"/>
</dbReference>
<keyword evidence="1" id="KW-1133">Transmembrane helix</keyword>
<dbReference type="AlphaFoldDB" id="A0A4Y7PY47"/>
<feature type="transmembrane region" description="Helical" evidence="1">
    <location>
        <begin position="122"/>
        <end position="147"/>
    </location>
</feature>
<keyword evidence="1" id="KW-0472">Membrane</keyword>
<proteinExistence type="predicted"/>
<feature type="transmembrane region" description="Helical" evidence="1">
    <location>
        <begin position="225"/>
        <end position="242"/>
    </location>
</feature>
<name>A0A4Y7PY47_9AGAM</name>
<keyword evidence="1" id="KW-0812">Transmembrane</keyword>
<dbReference type="PANTHER" id="PTHR37992">
    <property type="entry name" value="EXPRESSED PROTEIN"/>
    <property type="match status" value="1"/>
</dbReference>
<dbReference type="OrthoDB" id="3342455at2759"/>
<evidence type="ECO:0000313" key="3">
    <source>
        <dbReference type="Proteomes" id="UP000294933"/>
    </source>
</evidence>
<accession>A0A4Y7PY47</accession>
<feature type="transmembrane region" description="Helical" evidence="1">
    <location>
        <begin position="64"/>
        <end position="83"/>
    </location>
</feature>
<feature type="transmembrane region" description="Helical" evidence="1">
    <location>
        <begin position="24"/>
        <end position="44"/>
    </location>
</feature>
<dbReference type="EMBL" id="ML170196">
    <property type="protein sequence ID" value="TDL19450.1"/>
    <property type="molecule type" value="Genomic_DNA"/>
</dbReference>
<dbReference type="Proteomes" id="UP000294933">
    <property type="component" value="Unassembled WGS sequence"/>
</dbReference>
<protein>
    <submittedName>
        <fullName evidence="2">Uncharacterized protein</fullName>
    </submittedName>
</protein>
<feature type="transmembrane region" description="Helical" evidence="1">
    <location>
        <begin position="167"/>
        <end position="190"/>
    </location>
</feature>
<organism evidence="2 3">
    <name type="scientific">Rickenella mellea</name>
    <dbReference type="NCBI Taxonomy" id="50990"/>
    <lineage>
        <taxon>Eukaryota</taxon>
        <taxon>Fungi</taxon>
        <taxon>Dikarya</taxon>
        <taxon>Basidiomycota</taxon>
        <taxon>Agaricomycotina</taxon>
        <taxon>Agaricomycetes</taxon>
        <taxon>Hymenochaetales</taxon>
        <taxon>Rickenellaceae</taxon>
        <taxon>Rickenella</taxon>
    </lineage>
</organism>
<evidence type="ECO:0000256" key="1">
    <source>
        <dbReference type="SAM" id="Phobius"/>
    </source>
</evidence>
<reference evidence="2 3" key="1">
    <citation type="submission" date="2018-06" db="EMBL/GenBank/DDBJ databases">
        <title>A transcriptomic atlas of mushroom development highlights an independent origin of complex multicellularity.</title>
        <authorList>
            <consortium name="DOE Joint Genome Institute"/>
            <person name="Krizsan K."/>
            <person name="Almasi E."/>
            <person name="Merenyi Z."/>
            <person name="Sahu N."/>
            <person name="Viragh M."/>
            <person name="Koszo T."/>
            <person name="Mondo S."/>
            <person name="Kiss B."/>
            <person name="Balint B."/>
            <person name="Kues U."/>
            <person name="Barry K."/>
            <person name="Hegedus J.C."/>
            <person name="Henrissat B."/>
            <person name="Johnson J."/>
            <person name="Lipzen A."/>
            <person name="Ohm R."/>
            <person name="Nagy I."/>
            <person name="Pangilinan J."/>
            <person name="Yan J."/>
            <person name="Xiong Y."/>
            <person name="Grigoriev I.V."/>
            <person name="Hibbett D.S."/>
            <person name="Nagy L.G."/>
        </authorList>
    </citation>
    <scope>NUCLEOTIDE SEQUENCE [LARGE SCALE GENOMIC DNA]</scope>
    <source>
        <strain evidence="2 3">SZMC22713</strain>
    </source>
</reference>
<keyword evidence="3" id="KW-1185">Reference proteome</keyword>
<feature type="transmembrane region" description="Helical" evidence="1">
    <location>
        <begin position="95"/>
        <end position="116"/>
    </location>
</feature>
<dbReference type="VEuPathDB" id="FungiDB:BD410DRAFT_436148"/>
<dbReference type="InterPro" id="IPR013920">
    <property type="entry name" value="DUF1774_fun"/>
</dbReference>
<dbReference type="STRING" id="50990.A0A4Y7PY47"/>
<feature type="transmembrane region" description="Helical" evidence="1">
    <location>
        <begin position="248"/>
        <end position="270"/>
    </location>
</feature>
<sequence>MEDLPVNTNHPAVRDYLALIRLQVLTPLSLLINVASVAVCAFLVHPSLGGVSRLYPTSISPNPPMVAIYIIAIYVGQIGYCVLLVTARKPETKKALIQGSGLSLVLANWIMAFWAISWVLQWFILSSVLLGLLVLLLLYSNIVLLVYHPPTSSRPFDTALIHAPMRLFLILPLMLTLSQSIFIAVGHYWPPNCPLCYDRYEWEGFGVIFSLNFLGLLIIAIRRDIVWCAGAVWVCASVWRETPKSGPVQATVITFTALHMVVLVLSIIYAEVKGRREGPIALPPDDDEEVQRVRARE</sequence>
<evidence type="ECO:0000313" key="2">
    <source>
        <dbReference type="EMBL" id="TDL19450.1"/>
    </source>
</evidence>
<feature type="transmembrane region" description="Helical" evidence="1">
    <location>
        <begin position="202"/>
        <end position="220"/>
    </location>
</feature>